<feature type="compositionally biased region" description="Low complexity" evidence="1">
    <location>
        <begin position="184"/>
        <end position="194"/>
    </location>
</feature>
<feature type="region of interest" description="Disordered" evidence="1">
    <location>
        <begin position="1"/>
        <end position="86"/>
    </location>
</feature>
<accession>A0A1X6NZX6</accession>
<feature type="compositionally biased region" description="Polar residues" evidence="1">
    <location>
        <begin position="10"/>
        <end position="23"/>
    </location>
</feature>
<feature type="region of interest" description="Disordered" evidence="1">
    <location>
        <begin position="181"/>
        <end position="200"/>
    </location>
</feature>
<feature type="region of interest" description="Disordered" evidence="1">
    <location>
        <begin position="284"/>
        <end position="330"/>
    </location>
</feature>
<feature type="compositionally biased region" description="Pro residues" evidence="1">
    <location>
        <begin position="537"/>
        <end position="553"/>
    </location>
</feature>
<organism evidence="2 3">
    <name type="scientific">Porphyra umbilicalis</name>
    <name type="common">Purple laver</name>
    <name type="synonym">Red alga</name>
    <dbReference type="NCBI Taxonomy" id="2786"/>
    <lineage>
        <taxon>Eukaryota</taxon>
        <taxon>Rhodophyta</taxon>
        <taxon>Bangiophyceae</taxon>
        <taxon>Bangiales</taxon>
        <taxon>Bangiaceae</taxon>
        <taxon>Porphyra</taxon>
    </lineage>
</organism>
<protein>
    <submittedName>
        <fullName evidence="2">Uncharacterized protein</fullName>
    </submittedName>
</protein>
<sequence length="574" mass="54247">MSSAKPAGSSVCTATAPEMNSTLTDARTDDANTATAGSSRPARATATTAAASAAWGRVATAQPGQPPPVDEPGGGTSSRGDGADARRGGRRVCAVCCVVGRAGCAPSPGWRTVSAGDMTGKAPASSPAAAATVRGIRHPTPDVMEPFAASAAAAAKASGGPALTGATGAVRWTLAIGQRGAAGSGALPSAPPLAGKGGRELRRPHSVANAAVATAPTGAGANASGATPGVEVSGTPPCAAAAAAAVDGDMPRQHSGWHMARGPSAWSPEGWDSAGPAGVTGDIGVPAGDGRTPTTRKAVRGGLTGNATPCPSAGGGGGSGAPAKGSTGTHGAAECAKAFAVGGPGLAGAMVGGRRRGGGGRDCCSSPLLAGGGGGRLPTLPIPPPASGAGLPALVAAADLGVPLAANALRGARLPPTSALVASDDAGPRRRDRERRLADDDAPAVVAAPLGSVAGVAGAASAASVPTGWGLCRRCSGAGSLLPPLAAGAAMAATRRLTPRPAGDTARDGEADWPTASGETTGATGCTGAPLGSTAGTPPPPAPPPSPAVPPIPATIHPPSSPPSSASAAAGAPW</sequence>
<evidence type="ECO:0000313" key="3">
    <source>
        <dbReference type="Proteomes" id="UP000218209"/>
    </source>
</evidence>
<feature type="compositionally biased region" description="Low complexity" evidence="1">
    <location>
        <begin position="515"/>
        <end position="536"/>
    </location>
</feature>
<dbReference type="AlphaFoldDB" id="A0A1X6NZX6"/>
<evidence type="ECO:0000256" key="1">
    <source>
        <dbReference type="SAM" id="MobiDB-lite"/>
    </source>
</evidence>
<dbReference type="Proteomes" id="UP000218209">
    <property type="component" value="Unassembled WGS sequence"/>
</dbReference>
<feature type="region of interest" description="Disordered" evidence="1">
    <location>
        <begin position="498"/>
        <end position="574"/>
    </location>
</feature>
<feature type="region of interest" description="Disordered" evidence="1">
    <location>
        <begin position="418"/>
        <end position="440"/>
    </location>
</feature>
<name>A0A1X6NZX6_PORUM</name>
<proteinExistence type="predicted"/>
<keyword evidence="3" id="KW-1185">Reference proteome</keyword>
<dbReference type="EMBL" id="KV918960">
    <property type="protein sequence ID" value="OSX74168.1"/>
    <property type="molecule type" value="Genomic_DNA"/>
</dbReference>
<gene>
    <name evidence="2" type="ORF">BU14_0305s0011</name>
</gene>
<feature type="compositionally biased region" description="Low complexity" evidence="1">
    <location>
        <begin position="554"/>
        <end position="574"/>
    </location>
</feature>
<evidence type="ECO:0000313" key="2">
    <source>
        <dbReference type="EMBL" id="OSX74168.1"/>
    </source>
</evidence>
<feature type="compositionally biased region" description="Low complexity" evidence="1">
    <location>
        <begin position="31"/>
        <end position="61"/>
    </location>
</feature>
<reference evidence="2 3" key="1">
    <citation type="submission" date="2017-03" db="EMBL/GenBank/DDBJ databases">
        <title>WGS assembly of Porphyra umbilicalis.</title>
        <authorList>
            <person name="Brawley S.H."/>
            <person name="Blouin N.A."/>
            <person name="Ficko-Blean E."/>
            <person name="Wheeler G.L."/>
            <person name="Lohr M."/>
            <person name="Goodson H.V."/>
            <person name="Jenkins J.W."/>
            <person name="Blaby-Haas C.E."/>
            <person name="Helliwell K.E."/>
            <person name="Chan C."/>
            <person name="Marriage T."/>
            <person name="Bhattacharya D."/>
            <person name="Klein A.S."/>
            <person name="Badis Y."/>
            <person name="Brodie J."/>
            <person name="Cao Y."/>
            <person name="Collen J."/>
            <person name="Dittami S.M."/>
            <person name="Gachon C.M."/>
            <person name="Green B.R."/>
            <person name="Karpowicz S."/>
            <person name="Kim J.W."/>
            <person name="Kudahl U."/>
            <person name="Lin S."/>
            <person name="Michel G."/>
            <person name="Mittag M."/>
            <person name="Olson B.J."/>
            <person name="Pangilinan J."/>
            <person name="Peng Y."/>
            <person name="Qiu H."/>
            <person name="Shu S."/>
            <person name="Singer J.T."/>
            <person name="Smith A.G."/>
            <person name="Sprecher B.N."/>
            <person name="Wagner V."/>
            <person name="Wang W."/>
            <person name="Wang Z.-Y."/>
            <person name="Yan J."/>
            <person name="Yarish C."/>
            <person name="Zoeuner-Riek S."/>
            <person name="Zhuang Y."/>
            <person name="Zou Y."/>
            <person name="Lindquist E.A."/>
            <person name="Grimwood J."/>
            <person name="Barry K."/>
            <person name="Rokhsar D.S."/>
            <person name="Schmutz J."/>
            <person name="Stiller J.W."/>
            <person name="Grossman A.R."/>
            <person name="Prochnik S.E."/>
        </authorList>
    </citation>
    <scope>NUCLEOTIDE SEQUENCE [LARGE SCALE GENOMIC DNA]</scope>
    <source>
        <strain evidence="2">4086291</strain>
    </source>
</reference>
<feature type="compositionally biased region" description="Basic and acidic residues" evidence="1">
    <location>
        <begin position="426"/>
        <end position="439"/>
    </location>
</feature>